<dbReference type="InterPro" id="IPR015886">
    <property type="entry name" value="H2TH_FPG"/>
</dbReference>
<dbReference type="RefSeq" id="WP_157959465.1">
    <property type="nucleotide sequence ID" value="NZ_LS483254.1"/>
</dbReference>
<dbReference type="SUPFAM" id="SSF81624">
    <property type="entry name" value="N-terminal domain of MutM-like DNA repair proteins"/>
    <property type="match status" value="1"/>
</dbReference>
<evidence type="ECO:0000259" key="16">
    <source>
        <dbReference type="PROSITE" id="PS51068"/>
    </source>
</evidence>
<feature type="domain" description="Formamidopyrimidine-DNA glycosylase catalytic" evidence="16">
    <location>
        <begin position="2"/>
        <end position="113"/>
    </location>
</feature>
<keyword evidence="12" id="KW-0511">Multifunctional enzyme</keyword>
<keyword evidence="13" id="KW-0326">Glycosidase</keyword>
<dbReference type="Pfam" id="PF06827">
    <property type="entry name" value="zf-FPG_IleRS"/>
    <property type="match status" value="1"/>
</dbReference>
<dbReference type="GO" id="GO:0003684">
    <property type="term" value="F:damaged DNA binding"/>
    <property type="evidence" value="ECO:0007669"/>
    <property type="project" value="InterPro"/>
</dbReference>
<sequence length="278" mass="31511">MPELPDLEVVRDILSPRIVGQAVRGVEVNRPDLLRTGEGSVSLLVRKELHAIGRRGKYLLFSFGPEAHLLVHLMRWGWLWHGPHGYTPTTATQLRLMFDDGSDLRLIEARSPYLAAAWVVPDPKTAEPLRGLGVEPLSAEFTPEVLRHLIAGKRRPLKRFLTDQSLIAGIGNAYADEILFRARLSPVRYTHTLTEDELDRLWHAIGEALRWAIREIRARVGDVLFDREVRDFLFVHGKKGDPCRECGTPIAEILFEDARTNYCPRCQGPRVAPPLRRG</sequence>
<evidence type="ECO:0000256" key="1">
    <source>
        <dbReference type="ARBA" id="ARBA00001668"/>
    </source>
</evidence>
<dbReference type="PANTHER" id="PTHR22993">
    <property type="entry name" value="FORMAMIDOPYRIMIDINE-DNA GLYCOSYLASE"/>
    <property type="match status" value="1"/>
</dbReference>
<evidence type="ECO:0000256" key="13">
    <source>
        <dbReference type="ARBA" id="ARBA00023295"/>
    </source>
</evidence>
<evidence type="ECO:0000256" key="8">
    <source>
        <dbReference type="ARBA" id="ARBA00022833"/>
    </source>
</evidence>
<dbReference type="Proteomes" id="UP000249818">
    <property type="component" value="Chromosome BARAN1"/>
</dbReference>
<comment type="cofactor">
    <cofactor evidence="2">
        <name>Zn(2+)</name>
        <dbReference type="ChEBI" id="CHEBI:29105"/>
    </cofactor>
</comment>
<evidence type="ECO:0000256" key="10">
    <source>
        <dbReference type="ARBA" id="ARBA00023204"/>
    </source>
</evidence>
<dbReference type="SUPFAM" id="SSF57716">
    <property type="entry name" value="Glucocorticoid receptor-like (DNA-binding domain)"/>
    <property type="match status" value="1"/>
</dbReference>
<dbReference type="Gene3D" id="3.20.190.10">
    <property type="entry name" value="MutM-like, N-terminal"/>
    <property type="match status" value="1"/>
</dbReference>
<dbReference type="PROSITE" id="PS51068">
    <property type="entry name" value="FPG_CAT"/>
    <property type="match status" value="1"/>
</dbReference>
<dbReference type="GO" id="GO:0008270">
    <property type="term" value="F:zinc ion binding"/>
    <property type="evidence" value="ECO:0007669"/>
    <property type="project" value="UniProtKB-KW"/>
</dbReference>
<comment type="catalytic activity">
    <reaction evidence="1">
        <text>Hydrolysis of DNA containing ring-opened 7-methylguanine residues, releasing 2,6-diamino-4-hydroxy-5-(N-methyl)formamidopyrimidine.</text>
        <dbReference type="EC" id="3.2.2.23"/>
    </reaction>
</comment>
<evidence type="ECO:0000256" key="5">
    <source>
        <dbReference type="ARBA" id="ARBA00022763"/>
    </source>
</evidence>
<evidence type="ECO:0000256" key="4">
    <source>
        <dbReference type="ARBA" id="ARBA00022723"/>
    </source>
</evidence>
<keyword evidence="7" id="KW-0378">Hydrolase</keyword>
<dbReference type="GO" id="GO:0016829">
    <property type="term" value="F:lyase activity"/>
    <property type="evidence" value="ECO:0007669"/>
    <property type="project" value="UniProtKB-KW"/>
</dbReference>
<dbReference type="GO" id="GO:0003906">
    <property type="term" value="F:DNA-(apurinic or apyrimidinic site) endonuclease activity"/>
    <property type="evidence" value="ECO:0007669"/>
    <property type="project" value="InterPro"/>
</dbReference>
<evidence type="ECO:0000256" key="7">
    <source>
        <dbReference type="ARBA" id="ARBA00022801"/>
    </source>
</evidence>
<comment type="similarity">
    <text evidence="3">Belongs to the FPG family.</text>
</comment>
<dbReference type="PROSITE" id="PS51066">
    <property type="entry name" value="ZF_FPG_2"/>
    <property type="match status" value="1"/>
</dbReference>
<keyword evidence="8" id="KW-0862">Zinc</keyword>
<dbReference type="InterPro" id="IPR010979">
    <property type="entry name" value="Ribosomal_uS13-like_H2TH"/>
</dbReference>
<dbReference type="Pfam" id="PF01149">
    <property type="entry name" value="Fapy_DNA_glyco"/>
    <property type="match status" value="1"/>
</dbReference>
<evidence type="ECO:0000256" key="6">
    <source>
        <dbReference type="ARBA" id="ARBA00022771"/>
    </source>
</evidence>
<dbReference type="GO" id="GO:0006284">
    <property type="term" value="P:base-excision repair"/>
    <property type="evidence" value="ECO:0007669"/>
    <property type="project" value="InterPro"/>
</dbReference>
<protein>
    <submittedName>
        <fullName evidence="17">Formamidopyrimidine-DNA glycosylase (Modular protein)</fullName>
    </submittedName>
</protein>
<evidence type="ECO:0000313" key="18">
    <source>
        <dbReference type="Proteomes" id="UP000249818"/>
    </source>
</evidence>
<dbReference type="PANTHER" id="PTHR22993:SF9">
    <property type="entry name" value="FORMAMIDOPYRIMIDINE-DNA GLYCOSYLASE"/>
    <property type="match status" value="1"/>
</dbReference>
<keyword evidence="9" id="KW-0238">DNA-binding</keyword>
<dbReference type="InterPro" id="IPR010663">
    <property type="entry name" value="Znf_FPG/IleRS"/>
</dbReference>
<name>A0A2X3MLV4_9BACT</name>
<dbReference type="EMBL" id="LS483254">
    <property type="protein sequence ID" value="SQD92914.1"/>
    <property type="molecule type" value="Genomic_DNA"/>
</dbReference>
<keyword evidence="4" id="KW-0479">Metal-binding</keyword>
<dbReference type="SMART" id="SM01232">
    <property type="entry name" value="H2TH"/>
    <property type="match status" value="1"/>
</dbReference>
<evidence type="ECO:0000256" key="3">
    <source>
        <dbReference type="ARBA" id="ARBA00009409"/>
    </source>
</evidence>
<keyword evidence="10" id="KW-0234">DNA repair</keyword>
<dbReference type="InterPro" id="IPR012319">
    <property type="entry name" value="FPG_cat"/>
</dbReference>
<dbReference type="SMART" id="SM00898">
    <property type="entry name" value="Fapy_DNA_glyco"/>
    <property type="match status" value="1"/>
</dbReference>
<gene>
    <name evidence="17" type="ORF">BARAN1_0890</name>
</gene>
<reference evidence="18" key="1">
    <citation type="submission" date="2018-05" db="EMBL/GenBank/DDBJ databases">
        <authorList>
            <person name="Hao L."/>
        </authorList>
    </citation>
    <scope>NUCLEOTIDE SEQUENCE [LARGE SCALE GENOMIC DNA]</scope>
</reference>
<dbReference type="InterPro" id="IPR035937">
    <property type="entry name" value="FPG_N"/>
</dbReference>
<dbReference type="SUPFAM" id="SSF46946">
    <property type="entry name" value="S13-like H2TH domain"/>
    <property type="match status" value="1"/>
</dbReference>
<keyword evidence="18" id="KW-1185">Reference proteome</keyword>
<proteinExistence type="inferred from homology"/>
<evidence type="ECO:0000256" key="9">
    <source>
        <dbReference type="ARBA" id="ARBA00023125"/>
    </source>
</evidence>
<evidence type="ECO:0000256" key="12">
    <source>
        <dbReference type="ARBA" id="ARBA00023268"/>
    </source>
</evidence>
<dbReference type="OrthoDB" id="9800855at2"/>
<dbReference type="Pfam" id="PF06831">
    <property type="entry name" value="H2TH"/>
    <property type="match status" value="1"/>
</dbReference>
<keyword evidence="6 14" id="KW-0863">Zinc-finger</keyword>
<evidence type="ECO:0000313" key="17">
    <source>
        <dbReference type="EMBL" id="SQD92914.1"/>
    </source>
</evidence>
<organism evidence="17 18">
    <name type="scientific">Candidatus Bipolaricaulis anaerobius</name>
    <dbReference type="NCBI Taxonomy" id="2026885"/>
    <lineage>
        <taxon>Bacteria</taxon>
        <taxon>Candidatus Bipolaricaulota</taxon>
        <taxon>Candidatus Bipolaricaulia</taxon>
        <taxon>Candidatus Bipolaricaulales</taxon>
        <taxon>Candidatus Bipolaricaulaceae</taxon>
        <taxon>Candidatus Bipolaricaulis</taxon>
    </lineage>
</organism>
<evidence type="ECO:0000256" key="2">
    <source>
        <dbReference type="ARBA" id="ARBA00001947"/>
    </source>
</evidence>
<dbReference type="InterPro" id="IPR000214">
    <property type="entry name" value="Znf_DNA_glyclase/AP_lyase"/>
</dbReference>
<dbReference type="AlphaFoldDB" id="A0A2X3MLV4"/>
<evidence type="ECO:0000256" key="14">
    <source>
        <dbReference type="PROSITE-ProRule" id="PRU00391"/>
    </source>
</evidence>
<accession>A0A2X3MLV4</accession>
<keyword evidence="5" id="KW-0227">DNA damage</keyword>
<dbReference type="GO" id="GO:0034039">
    <property type="term" value="F:8-oxo-7,8-dihydroguanine DNA N-glycosylase activity"/>
    <property type="evidence" value="ECO:0007669"/>
    <property type="project" value="TreeGrafter"/>
</dbReference>
<feature type="domain" description="FPG-type" evidence="15">
    <location>
        <begin position="234"/>
        <end position="268"/>
    </location>
</feature>
<dbReference type="KEGG" id="bana:BARAN1_0890"/>
<evidence type="ECO:0000259" key="15">
    <source>
        <dbReference type="PROSITE" id="PS51066"/>
    </source>
</evidence>
<evidence type="ECO:0000256" key="11">
    <source>
        <dbReference type="ARBA" id="ARBA00023239"/>
    </source>
</evidence>
<keyword evidence="11" id="KW-0456">Lyase</keyword>
<dbReference type="Gene3D" id="1.10.8.50">
    <property type="match status" value="1"/>
</dbReference>